<dbReference type="PANTHER" id="PTHR30199:SF0">
    <property type="entry name" value="INNER MEMBRANE PROTEIN YDCO"/>
    <property type="match status" value="1"/>
</dbReference>
<dbReference type="KEGG" id="phn:PAEH1_04075"/>
<feature type="transmembrane region" description="Helical" evidence="1">
    <location>
        <begin position="93"/>
        <end position="112"/>
    </location>
</feature>
<keyword evidence="1" id="KW-0812">Transmembrane</keyword>
<feature type="transmembrane region" description="Helical" evidence="1">
    <location>
        <begin position="359"/>
        <end position="380"/>
    </location>
</feature>
<feature type="transmembrane region" description="Helical" evidence="1">
    <location>
        <begin position="289"/>
        <end position="314"/>
    </location>
</feature>
<feature type="transmembrane region" description="Helical" evidence="1">
    <location>
        <begin position="119"/>
        <end position="139"/>
    </location>
</feature>
<feature type="transmembrane region" description="Helical" evidence="1">
    <location>
        <begin position="41"/>
        <end position="62"/>
    </location>
</feature>
<protein>
    <recommendedName>
        <fullName evidence="4">Benzoate transporter</fullName>
    </recommendedName>
</protein>
<gene>
    <name evidence="2" type="ORF">PAEH1_04075</name>
</gene>
<keyword evidence="1" id="KW-1133">Transmembrane helix</keyword>
<evidence type="ECO:0000313" key="2">
    <source>
        <dbReference type="EMBL" id="AQS50951.1"/>
    </source>
</evidence>
<dbReference type="OrthoDB" id="9792424at2"/>
<dbReference type="GO" id="GO:0005886">
    <property type="term" value="C:plasma membrane"/>
    <property type="evidence" value="ECO:0007669"/>
    <property type="project" value="TreeGrafter"/>
</dbReference>
<dbReference type="EMBL" id="CP019697">
    <property type="protein sequence ID" value="AQS50951.1"/>
    <property type="molecule type" value="Genomic_DNA"/>
</dbReference>
<dbReference type="STRING" id="643674.PAEH1_04075"/>
<evidence type="ECO:0008006" key="4">
    <source>
        <dbReference type="Google" id="ProtNLM"/>
    </source>
</evidence>
<organism evidence="2 3">
    <name type="scientific">Paenalcaligenes hominis</name>
    <dbReference type="NCBI Taxonomy" id="643674"/>
    <lineage>
        <taxon>Bacteria</taxon>
        <taxon>Pseudomonadati</taxon>
        <taxon>Pseudomonadota</taxon>
        <taxon>Betaproteobacteria</taxon>
        <taxon>Burkholderiales</taxon>
        <taxon>Alcaligenaceae</taxon>
        <taxon>Paenalcaligenes</taxon>
    </lineage>
</organism>
<evidence type="ECO:0000256" key="1">
    <source>
        <dbReference type="SAM" id="Phobius"/>
    </source>
</evidence>
<dbReference type="GO" id="GO:0042925">
    <property type="term" value="F:benzoate transmembrane transporter activity"/>
    <property type="evidence" value="ECO:0007669"/>
    <property type="project" value="InterPro"/>
</dbReference>
<sequence>MKLSSSPTLFSAGFLAVLVGYTSSIAIVLQAAQSAGASAAQLNSAMLVLGLGVGGGTIVLSLLTRVPILLAWSTPGAALLATSLHTYSYAEAIGIFIFASALMVLVGVSGLFHRFSRWIPSHLAAAMLAGILVHFGIALFNVDKSAQALVGVMLLAYLVVRWTWPRLAIIATLFAGIIFLSLQGAWQSESLNWHWALPSWQTPVWNSAALLGVGVPLFLVTLSSQNLPGVAMIQSFGYQPRLSPIITVTGLLGVVLAPFGGFAYNLAAISAALCLSPEADPNPKNRYKATVFAGGLYVLCGLLGATIIGVFYVLPAPFITALAGIALISTLSQSFASAFEKEDQRESTLFTFLVTASGLSFFNVGSAFWGLLLGLVIHYARPRS</sequence>
<feature type="transmembrane region" description="Helical" evidence="1">
    <location>
        <begin position="205"/>
        <end position="224"/>
    </location>
</feature>
<dbReference type="AlphaFoldDB" id="A0A1U9JYW4"/>
<keyword evidence="1" id="KW-0472">Membrane</keyword>
<feature type="transmembrane region" description="Helical" evidence="1">
    <location>
        <begin position="167"/>
        <end position="185"/>
    </location>
</feature>
<dbReference type="NCBIfam" id="TIGR00843">
    <property type="entry name" value="benE"/>
    <property type="match status" value="1"/>
</dbReference>
<dbReference type="Pfam" id="PF03594">
    <property type="entry name" value="BenE"/>
    <property type="match status" value="1"/>
</dbReference>
<evidence type="ECO:0000313" key="3">
    <source>
        <dbReference type="Proteomes" id="UP000189369"/>
    </source>
</evidence>
<accession>A0A1U9JYW4</accession>
<feature type="transmembrane region" description="Helical" evidence="1">
    <location>
        <begin position="245"/>
        <end position="269"/>
    </location>
</feature>
<feature type="transmembrane region" description="Helical" evidence="1">
    <location>
        <begin position="321"/>
        <end position="339"/>
    </location>
</feature>
<proteinExistence type="predicted"/>
<reference evidence="2 3" key="1">
    <citation type="submission" date="2017-01" db="EMBL/GenBank/DDBJ databases">
        <title>Complete Genome Sequence of Paenalcaligenes hominis, Isolated from a paraplegic Patient with neurogenic bladder.</title>
        <authorList>
            <person name="Mukhopadhyay R."/>
            <person name="Joaquin J."/>
            <person name="Hogue R."/>
            <person name="Kilaru A."/>
            <person name="Jospin G."/>
            <person name="Mars K."/>
            <person name="Eisen J.A."/>
            <person name="Chaturvedi V."/>
        </authorList>
    </citation>
    <scope>NUCLEOTIDE SEQUENCE [LARGE SCALE GENOMIC DNA]</scope>
    <source>
        <strain evidence="2 3">15S00501</strain>
    </source>
</reference>
<dbReference type="Proteomes" id="UP000189369">
    <property type="component" value="Chromosome"/>
</dbReference>
<name>A0A1U9JYW4_9BURK</name>
<dbReference type="InterPro" id="IPR004711">
    <property type="entry name" value="Benzoate_Transporter"/>
</dbReference>
<dbReference type="PANTHER" id="PTHR30199">
    <property type="entry name" value="MFS FAMILY TRANSPORTER, PREDICTED SUBSTRATE BENZOATE"/>
    <property type="match status" value="1"/>
</dbReference>